<dbReference type="AlphaFoldDB" id="A0A1F6EJG6"/>
<dbReference type="EMBL" id="MFMA01000039">
    <property type="protein sequence ID" value="OGG73756.1"/>
    <property type="molecule type" value="Genomic_DNA"/>
</dbReference>
<evidence type="ECO:0000313" key="1">
    <source>
        <dbReference type="EMBL" id="OGG73756.1"/>
    </source>
</evidence>
<protein>
    <recommendedName>
        <fullName evidence="3">Methyltransferase domain-containing protein</fullName>
    </recommendedName>
</protein>
<proteinExistence type="predicted"/>
<dbReference type="Proteomes" id="UP000178427">
    <property type="component" value="Unassembled WGS sequence"/>
</dbReference>
<evidence type="ECO:0008006" key="3">
    <source>
        <dbReference type="Google" id="ProtNLM"/>
    </source>
</evidence>
<dbReference type="InterPro" id="IPR029063">
    <property type="entry name" value="SAM-dependent_MTases_sf"/>
</dbReference>
<dbReference type="SUPFAM" id="SSF53335">
    <property type="entry name" value="S-adenosyl-L-methionine-dependent methyltransferases"/>
    <property type="match status" value="1"/>
</dbReference>
<organism evidence="1 2">
    <name type="scientific">Candidatus Kaiserbacteria bacterium RIFCSPLOWO2_01_FULL_54_20</name>
    <dbReference type="NCBI Taxonomy" id="1798513"/>
    <lineage>
        <taxon>Bacteria</taxon>
        <taxon>Candidatus Kaiseribacteriota</taxon>
    </lineage>
</organism>
<dbReference type="STRING" id="1798513.A3A40_01535"/>
<evidence type="ECO:0000313" key="2">
    <source>
        <dbReference type="Proteomes" id="UP000178427"/>
    </source>
</evidence>
<gene>
    <name evidence="1" type="ORF">A3A40_01535</name>
</gene>
<reference evidence="1 2" key="1">
    <citation type="journal article" date="2016" name="Nat. Commun.">
        <title>Thousands of microbial genomes shed light on interconnected biogeochemical processes in an aquifer system.</title>
        <authorList>
            <person name="Anantharaman K."/>
            <person name="Brown C.T."/>
            <person name="Hug L.A."/>
            <person name="Sharon I."/>
            <person name="Castelle C.J."/>
            <person name="Probst A.J."/>
            <person name="Thomas B.C."/>
            <person name="Singh A."/>
            <person name="Wilkins M.J."/>
            <person name="Karaoz U."/>
            <person name="Brodie E.L."/>
            <person name="Williams K.H."/>
            <person name="Hubbard S.S."/>
            <person name="Banfield J.F."/>
        </authorList>
    </citation>
    <scope>NUCLEOTIDE SEQUENCE [LARGE SCALE GENOMIC DNA]</scope>
</reference>
<dbReference type="Gene3D" id="3.40.50.150">
    <property type="entry name" value="Vaccinia Virus protein VP39"/>
    <property type="match status" value="1"/>
</dbReference>
<accession>A0A1F6EJG6</accession>
<name>A0A1F6EJG6_9BACT</name>
<sequence length="284" mass="32304">MTTFTPISLNDLPAHSPWPARLLGLEPWKNVKRDNMKIDEEYVRGNYTRCLELYERARGAVSIEDLRAIEFGSDDPTVVVSHGDELALAKLSDAYEEYYRLIERSIAPHVEDGDTLVELGCGYGYNLALLKKRLATSLAFRGGEYARTAVALAGTLFKDDDIRVEQFDFYSLNYPVIEQASAPVVIFTAYAVEQIPDITNMFDVLSKNRSKIKAVIHVEPIYEFQATGLLGLLRRRYIEVCDYNRNLYTELHRRSDIKIDVCEQNIFGINGLHPASVISWHFVS</sequence>
<comment type="caution">
    <text evidence="1">The sequence shown here is derived from an EMBL/GenBank/DDBJ whole genome shotgun (WGS) entry which is preliminary data.</text>
</comment>